<organism evidence="1 2">
    <name type="scientific">Prunus armeniaca</name>
    <name type="common">Apricot</name>
    <name type="synonym">Armeniaca vulgaris</name>
    <dbReference type="NCBI Taxonomy" id="36596"/>
    <lineage>
        <taxon>Eukaryota</taxon>
        <taxon>Viridiplantae</taxon>
        <taxon>Streptophyta</taxon>
        <taxon>Embryophyta</taxon>
        <taxon>Tracheophyta</taxon>
        <taxon>Spermatophyta</taxon>
        <taxon>Magnoliopsida</taxon>
        <taxon>eudicotyledons</taxon>
        <taxon>Gunneridae</taxon>
        <taxon>Pentapetalae</taxon>
        <taxon>rosids</taxon>
        <taxon>fabids</taxon>
        <taxon>Rosales</taxon>
        <taxon>Rosaceae</taxon>
        <taxon>Amygdaloideae</taxon>
        <taxon>Amygdaleae</taxon>
        <taxon>Prunus</taxon>
    </lineage>
</organism>
<protein>
    <submittedName>
        <fullName evidence="1">Uncharacterized protein</fullName>
    </submittedName>
</protein>
<gene>
    <name evidence="1" type="ORF">CURHAP_LOCUS43728</name>
</gene>
<dbReference type="EMBL" id="CAEKDK010000007">
    <property type="protein sequence ID" value="CAB4286450.1"/>
    <property type="molecule type" value="Genomic_DNA"/>
</dbReference>
<dbReference type="AlphaFoldDB" id="A0A6J5VBS6"/>
<dbReference type="Proteomes" id="UP000507222">
    <property type="component" value="Unassembled WGS sequence"/>
</dbReference>
<evidence type="ECO:0000313" key="2">
    <source>
        <dbReference type="Proteomes" id="UP000507222"/>
    </source>
</evidence>
<reference evidence="1 2" key="1">
    <citation type="submission" date="2020-05" db="EMBL/GenBank/DDBJ databases">
        <authorList>
            <person name="Campoy J."/>
            <person name="Schneeberger K."/>
            <person name="Spophaly S."/>
        </authorList>
    </citation>
    <scope>NUCLEOTIDE SEQUENCE [LARGE SCALE GENOMIC DNA]</scope>
    <source>
        <strain evidence="1">PruArmRojPasFocal</strain>
    </source>
</reference>
<sequence>MEAMATKVVERNDLKRVLFPVLLPMQRKQLQALKGHPCHNQHIFLHLPIQNALNGLEDVGGCVGCGIDDPCWHGVVSIAWAVGREVPLHGQQDGKFHCMSSRTRRRAPLRSLFSTSFVAMASIRIGGPMFHS</sequence>
<evidence type="ECO:0000313" key="1">
    <source>
        <dbReference type="EMBL" id="CAB4286450.1"/>
    </source>
</evidence>
<proteinExistence type="predicted"/>
<accession>A0A6J5VBS6</accession>
<name>A0A6J5VBS6_PRUAR</name>